<dbReference type="InterPro" id="IPR044730">
    <property type="entry name" value="RNase_H-like_dom_plant"/>
</dbReference>
<organism evidence="2 3">
    <name type="scientific">Arabidopsis thaliana x Arabidopsis arenosa</name>
    <dbReference type="NCBI Taxonomy" id="1240361"/>
    <lineage>
        <taxon>Eukaryota</taxon>
        <taxon>Viridiplantae</taxon>
        <taxon>Streptophyta</taxon>
        <taxon>Embryophyta</taxon>
        <taxon>Tracheophyta</taxon>
        <taxon>Spermatophyta</taxon>
        <taxon>Magnoliopsida</taxon>
        <taxon>eudicotyledons</taxon>
        <taxon>Gunneridae</taxon>
        <taxon>Pentapetalae</taxon>
        <taxon>rosids</taxon>
        <taxon>malvids</taxon>
        <taxon>Brassicales</taxon>
        <taxon>Brassicaceae</taxon>
        <taxon>Camelineae</taxon>
        <taxon>Arabidopsis</taxon>
    </lineage>
</organism>
<dbReference type="InterPro" id="IPR026960">
    <property type="entry name" value="RVT-Znf"/>
</dbReference>
<dbReference type="InterPro" id="IPR016087">
    <property type="entry name" value="Chalcone_isomerase"/>
</dbReference>
<evidence type="ECO:0000313" key="2">
    <source>
        <dbReference type="EMBL" id="KAG7535824.1"/>
    </source>
</evidence>
<dbReference type="CDD" id="cd06222">
    <property type="entry name" value="RNase_H_like"/>
    <property type="match status" value="1"/>
</dbReference>
<evidence type="ECO:0000313" key="3">
    <source>
        <dbReference type="Proteomes" id="UP000694240"/>
    </source>
</evidence>
<dbReference type="Pfam" id="PF13966">
    <property type="entry name" value="zf-RVT"/>
    <property type="match status" value="1"/>
</dbReference>
<dbReference type="PANTHER" id="PTHR28039">
    <property type="entry name" value="CHALCONE--FLAVONONE ISOMERASE 1-RELATED"/>
    <property type="match status" value="1"/>
</dbReference>
<dbReference type="GO" id="GO:0003964">
    <property type="term" value="F:RNA-directed DNA polymerase activity"/>
    <property type="evidence" value="ECO:0007669"/>
    <property type="project" value="UniProtKB-KW"/>
</dbReference>
<keyword evidence="2" id="KW-0808">Transferase</keyword>
<comment type="caution">
    <text evidence="2">The sequence shown here is derived from an EMBL/GenBank/DDBJ whole genome shotgun (WGS) entry which is preliminary data.</text>
</comment>
<dbReference type="GO" id="GO:0004523">
    <property type="term" value="F:RNA-DNA hybrid ribonuclease activity"/>
    <property type="evidence" value="ECO:0007669"/>
    <property type="project" value="InterPro"/>
</dbReference>
<dbReference type="Pfam" id="PF00078">
    <property type="entry name" value="RVT_1"/>
    <property type="match status" value="1"/>
</dbReference>
<sequence>MFCYPKIAKPDRMAQFRPISLCNVLFKIITKTLVMRLKKIMPKLIGPAQASFIPGRLSTDNIVVVQEAVHSMRRKQGKKGWMLLKLDLEKAYDRIRWDFLEDTLHAAGLPEIWIGWIMKCVMNPEMSLLWNGEKTDAFKPQRGLRQGDPLSPYLFVMCMERLCHLIEKSIEQKEWKPISLSQGGPKLSHICFADDLILFAEASVGQIRVIRRVLESFCKASGQKVSLEKSKIFFSKNVPRDLERSISMESGIGCTKELGKYLGMPILQKRINKDTFGEVLEKVASRLAGWKGRFLSFAGRVTLTKAVLTSIPVHTMSTIALPKATLNQLDKISRSFLWGDGTDQSRLHLIAWERICLPKGEGGLGIRWSEEMNKALLSKVGWRLIHDHTSLWAKVLRSKYKVKDIKDSSWIVSKGTWSSTWRSVVTGLKEVIFPGMSWVLGDGRRIQFWRDKWLVNKPLAELVTCEIPESVLNMCVRELWRNGRGWNMAQICPYVSENIQLRLRAVVLDDVTGAKDRVSWGESREGRFSVKSAYTFITRDSSSKQDMQKFFNRVWQVNAPERVKLFLWLVVNQVIMTNMERQRRHLSATGLCQVCRGGNETILHVLRDCPAMEGLWRRIVPARLQRSFFSLSVLEWVFDNLGRAGEIDGMMWSTTFAMAVWWGWKWRCGNVFGVTGHCRDRVRFIKDLSKEVTQAYLQIGDQGQPVNRVERQIAWTVPAEGWFKLNTDGASHGNPGLATAGGVLRDAEGNWCSGFSLNIGFCSAPLAELWGAYYGLYIAWERRVTRLELEVDSEIVVGFLTSGISDSHPLSFLVQRTHTHRPQLRKVTTSLANNLLSSNLMSWSSSSPMPLPSVTPLHVDAFTFPPAVESPASHKKLFLGGAGIRWFDIEGKFVIVTVIGVYLEAMLLPSLSVKWKGKNAKELTESVPFFRQLVTGEFEKFSRVTMKVRLTGIQYSEKVVEYCEEIMKASGKYTRSEAKAIDQFLMVFKDQDFPPGSSVLFAICPKGSLTIAFSKGQRVPKTGKAVIKNKLLGEAVLESMIGKNGVSPATRKSLAERLSKLMNNKDPHNEANDKVPTKN</sequence>
<dbReference type="GO" id="GO:0009813">
    <property type="term" value="P:flavonoid biosynthetic process"/>
    <property type="evidence" value="ECO:0007669"/>
    <property type="project" value="InterPro"/>
</dbReference>
<protein>
    <submittedName>
        <fullName evidence="2">Reverse transcriptase domain</fullName>
    </submittedName>
</protein>
<dbReference type="AlphaFoldDB" id="A0A8T1XU27"/>
<dbReference type="EMBL" id="JAEFBK010000013">
    <property type="protein sequence ID" value="KAG7535824.1"/>
    <property type="molecule type" value="Genomic_DNA"/>
</dbReference>
<keyword evidence="2" id="KW-0548">Nucleotidyltransferase</keyword>
<name>A0A8T1XU27_9BRAS</name>
<accession>A0A8T1XU27</accession>
<dbReference type="Pfam" id="PF02431">
    <property type="entry name" value="Chalcone"/>
    <property type="match status" value="1"/>
</dbReference>
<proteinExistence type="predicted"/>
<gene>
    <name evidence="2" type="ORF">ISN45_Aa08g032100</name>
</gene>
<dbReference type="Pfam" id="PF13456">
    <property type="entry name" value="RVT_3"/>
    <property type="match status" value="1"/>
</dbReference>
<keyword evidence="3" id="KW-1185">Reference proteome</keyword>
<dbReference type="PROSITE" id="PS50878">
    <property type="entry name" value="RT_POL"/>
    <property type="match status" value="1"/>
</dbReference>
<dbReference type="CDD" id="cd01650">
    <property type="entry name" value="RT_nLTR_like"/>
    <property type="match status" value="1"/>
</dbReference>
<dbReference type="GO" id="GO:0003676">
    <property type="term" value="F:nucleic acid binding"/>
    <property type="evidence" value="ECO:0007669"/>
    <property type="project" value="InterPro"/>
</dbReference>
<dbReference type="Proteomes" id="UP000694240">
    <property type="component" value="Chromosome 13"/>
</dbReference>
<dbReference type="InterPro" id="IPR044164">
    <property type="entry name" value="CFI"/>
</dbReference>
<dbReference type="InterPro" id="IPR000477">
    <property type="entry name" value="RT_dom"/>
</dbReference>
<dbReference type="PANTHER" id="PTHR28039:SF8">
    <property type="entry name" value="CHALCONE--FLAVANONE ISOMERASE 1-RELATED"/>
    <property type="match status" value="1"/>
</dbReference>
<feature type="domain" description="Reverse transcriptase" evidence="1">
    <location>
        <begin position="1"/>
        <end position="266"/>
    </location>
</feature>
<reference evidence="2 3" key="1">
    <citation type="submission" date="2020-12" db="EMBL/GenBank/DDBJ databases">
        <title>Concerted genomic and epigenomic changes stabilize Arabidopsis allopolyploids.</title>
        <authorList>
            <person name="Chen Z."/>
        </authorList>
    </citation>
    <scope>NUCLEOTIDE SEQUENCE [LARGE SCALE GENOMIC DNA]</scope>
    <source>
        <strain evidence="2">Allo738</strain>
        <tissue evidence="2">Leaf</tissue>
    </source>
</reference>
<evidence type="ECO:0000259" key="1">
    <source>
        <dbReference type="PROSITE" id="PS50878"/>
    </source>
</evidence>
<dbReference type="InterPro" id="IPR002156">
    <property type="entry name" value="RNaseH_domain"/>
</dbReference>
<dbReference type="GO" id="GO:0045430">
    <property type="term" value="F:chalcone isomerase activity"/>
    <property type="evidence" value="ECO:0007669"/>
    <property type="project" value="InterPro"/>
</dbReference>
<keyword evidence="2" id="KW-0695">RNA-directed DNA polymerase</keyword>